<dbReference type="STRING" id="336292.SAMN05660710_02102"/>
<organism evidence="2 3">
    <name type="scientific">Paracoccus tibetensis</name>
    <dbReference type="NCBI Taxonomy" id="336292"/>
    <lineage>
        <taxon>Bacteria</taxon>
        <taxon>Pseudomonadati</taxon>
        <taxon>Pseudomonadota</taxon>
        <taxon>Alphaproteobacteria</taxon>
        <taxon>Rhodobacterales</taxon>
        <taxon>Paracoccaceae</taxon>
        <taxon>Paracoccus</taxon>
    </lineage>
</organism>
<evidence type="ECO:0000313" key="3">
    <source>
        <dbReference type="Proteomes" id="UP000199502"/>
    </source>
</evidence>
<feature type="domain" description="DUF6950" evidence="1">
    <location>
        <begin position="3"/>
        <end position="110"/>
    </location>
</feature>
<proteinExistence type="predicted"/>
<dbReference type="Pfam" id="PF22262">
    <property type="entry name" value="DUF6950"/>
    <property type="match status" value="1"/>
</dbReference>
<protein>
    <recommendedName>
        <fullName evidence="1">DUF6950 domain-containing protein</fullName>
    </recommendedName>
</protein>
<sequence length="120" mass="12981">MLEVVDEAMSRPFEWGACDCVSAACDAFARLWRVDPLAPWRGYAGRAEALRIIRSLGSFDALAAEMARQAGLTEGHAPGGLALSIGQHRSMLICIQPGIWAGKTRDGFGITRQAGRGWHL</sequence>
<evidence type="ECO:0000259" key="1">
    <source>
        <dbReference type="Pfam" id="PF22262"/>
    </source>
</evidence>
<dbReference type="Proteomes" id="UP000199502">
    <property type="component" value="Unassembled WGS sequence"/>
</dbReference>
<accession>A0A1G5HCB7</accession>
<dbReference type="AlphaFoldDB" id="A0A1G5HCB7"/>
<keyword evidence="3" id="KW-1185">Reference proteome</keyword>
<dbReference type="EMBL" id="FMVT01000006">
    <property type="protein sequence ID" value="SCY61416.1"/>
    <property type="molecule type" value="Genomic_DNA"/>
</dbReference>
<reference evidence="2 3" key="1">
    <citation type="submission" date="2016-10" db="EMBL/GenBank/DDBJ databases">
        <authorList>
            <person name="de Groot N.N."/>
        </authorList>
    </citation>
    <scope>NUCLEOTIDE SEQUENCE [LARGE SCALE GENOMIC DNA]</scope>
    <source>
        <strain evidence="2 3">CGMCC 1.8925</strain>
    </source>
</reference>
<evidence type="ECO:0000313" key="2">
    <source>
        <dbReference type="EMBL" id="SCY61416.1"/>
    </source>
</evidence>
<gene>
    <name evidence="2" type="ORF">SAMN05660710_02102</name>
</gene>
<dbReference type="InterPro" id="IPR053802">
    <property type="entry name" value="DUF6950"/>
</dbReference>
<name>A0A1G5HCB7_9RHOB</name>